<sequence length="143" mass="16203">MNQLLEVEFVHFPSHVDTFRVRVDTSDGHLPFKLWVENTTSKHEWAGVFHELNATSDVLPWHDVLAMLKSSLVASSTKSNVPADVDLIDGPNGHVEMTMGQYKFNLAPVDADTTTKLEDRVHALEAQVTELKKTTEWLQQHQK</sequence>
<evidence type="ECO:0000313" key="1">
    <source>
        <dbReference type="EMBL" id="KAF0729505.1"/>
    </source>
</evidence>
<evidence type="ECO:0000313" key="2">
    <source>
        <dbReference type="Proteomes" id="UP000469452"/>
    </source>
</evidence>
<accession>A0A6A5ACM8</accession>
<dbReference type="AlphaFoldDB" id="A0A6A5ACM8"/>
<comment type="caution">
    <text evidence="1">The sequence shown here is derived from an EMBL/GenBank/DDBJ whole genome shotgun (WGS) entry which is preliminary data.</text>
</comment>
<organism evidence="1 2">
    <name type="scientific">Aphanomyces astaci</name>
    <name type="common">Crayfish plague agent</name>
    <dbReference type="NCBI Taxonomy" id="112090"/>
    <lineage>
        <taxon>Eukaryota</taxon>
        <taxon>Sar</taxon>
        <taxon>Stramenopiles</taxon>
        <taxon>Oomycota</taxon>
        <taxon>Saprolegniomycetes</taxon>
        <taxon>Saprolegniales</taxon>
        <taxon>Verrucalvaceae</taxon>
        <taxon>Aphanomyces</taxon>
    </lineage>
</organism>
<name>A0A6A5ACM8_APHAT</name>
<dbReference type="EMBL" id="VJMI01015347">
    <property type="protein sequence ID" value="KAF0729505.1"/>
    <property type="molecule type" value="Genomic_DNA"/>
</dbReference>
<proteinExistence type="predicted"/>
<dbReference type="VEuPathDB" id="FungiDB:H257_12794"/>
<reference evidence="1 2" key="1">
    <citation type="submission" date="2019-06" db="EMBL/GenBank/DDBJ databases">
        <title>Genomics analysis of Aphanomyces spp. identifies a new class of oomycete effector associated with host adaptation.</title>
        <authorList>
            <person name="Gaulin E."/>
        </authorList>
    </citation>
    <scope>NUCLEOTIDE SEQUENCE [LARGE SCALE GENOMIC DNA]</scope>
    <source>
        <strain evidence="1 2">E</strain>
    </source>
</reference>
<gene>
    <name evidence="1" type="ORF">AaE_009369</name>
</gene>
<dbReference type="Proteomes" id="UP000469452">
    <property type="component" value="Unassembled WGS sequence"/>
</dbReference>
<protein>
    <submittedName>
        <fullName evidence="1">Uncharacterized protein</fullName>
    </submittedName>
</protein>